<dbReference type="AlphaFoldDB" id="A0A0A2V8U2"/>
<evidence type="ECO:0000313" key="2">
    <source>
        <dbReference type="EMBL" id="KGQ02717.1"/>
    </source>
</evidence>
<sequence>MVALDDAEIETGKGGDYFSPSRVEYCAFDDLPEIGVLDDKFFDRYSLNEDLTISPVPAPAIEEKTVQSPAQNSTPVIKTVAGLPWRQRLLVHIWNDEYSYNVDQEVVNQAYSRELDTDDKYSQNLILACDHNELKTMSDYNLWIAMSAVRDVFPLSGPAPLLSDVCAFVKKYIETEYVDRKLMIKAWKEGNRDFVVKRTPSGATAGGNNRTDRGEGFNHTKETLAVEVALGVLGRSMDFDIYSTPVSIVNRAREMVDKKEKPFIDWFDAYRNIPGGLDYSRAIVIYSVKCAPEDQPLAPGKLMHYLAKTLTETDHEHPAPEIVAAACGMTPGEMAQPETSASAEVPSTTPLVLDLSQKIAVAMYDPSITPDEVTAETLEAAMLELSRKEPAFVRAQKALMYLADTLNEYSSGEIFTAVRAVDFNTLQGSVIYRRTALQALGETVVFDEEETSEDEEEQAQNSATGGVDDAGSEGQAVVTPAADACKPAEEVKPGRTIFSVAELLNAPAAAPVDSRKELSARQVEICIAINELLSGRTGVIGKDDIDEFTSTIDHPLCDLVPLLIADIESAEALISPEFSDEEIHSVTTTILERWSEDVAKRQKTALDDIVLWRKEVLELEKEKAKEKALVPVAVDLPPPAVEPATPSALTFKQQLLLAAVQGLCANPAYATSFDDISSMARAVAESLATDEE</sequence>
<evidence type="ECO:0000313" key="3">
    <source>
        <dbReference type="Proteomes" id="UP000030106"/>
    </source>
</evidence>
<feature type="region of interest" description="Disordered" evidence="1">
    <location>
        <begin position="447"/>
        <end position="476"/>
    </location>
</feature>
<dbReference type="Proteomes" id="UP000030106">
    <property type="component" value="Unassembled WGS sequence"/>
</dbReference>
<dbReference type="HOGENOM" id="CLU_431333_0_0_1"/>
<organism evidence="2 3">
    <name type="scientific">Beauveria bassiana D1-5</name>
    <dbReference type="NCBI Taxonomy" id="1245745"/>
    <lineage>
        <taxon>Eukaryota</taxon>
        <taxon>Fungi</taxon>
        <taxon>Dikarya</taxon>
        <taxon>Ascomycota</taxon>
        <taxon>Pezizomycotina</taxon>
        <taxon>Sordariomycetes</taxon>
        <taxon>Hypocreomycetidae</taxon>
        <taxon>Hypocreales</taxon>
        <taxon>Cordycipitaceae</taxon>
        <taxon>Beauveria</taxon>
    </lineage>
</organism>
<evidence type="ECO:0000256" key="1">
    <source>
        <dbReference type="SAM" id="MobiDB-lite"/>
    </source>
</evidence>
<dbReference type="EMBL" id="ANFO01001397">
    <property type="protein sequence ID" value="KGQ02717.1"/>
    <property type="molecule type" value="Genomic_DNA"/>
</dbReference>
<reference evidence="2 3" key="1">
    <citation type="submission" date="2012-10" db="EMBL/GenBank/DDBJ databases">
        <title>Genome sequencing and analysis of entomopathogenic fungi Beauveria bassiana D1-5.</title>
        <authorList>
            <person name="Li Q."/>
            <person name="Wang L."/>
            <person name="Zhang Z."/>
            <person name="Wang Q."/>
            <person name="Ren J."/>
            <person name="Wang M."/>
            <person name="Xu W."/>
            <person name="Wang J."/>
            <person name="Lu Y."/>
            <person name="Du Q."/>
            <person name="Sun Z."/>
        </authorList>
    </citation>
    <scope>NUCLEOTIDE SEQUENCE [LARGE SCALE GENOMIC DNA]</scope>
    <source>
        <strain evidence="2 3">D1-5</strain>
    </source>
</reference>
<name>A0A0A2V8U2_BEABA</name>
<proteinExistence type="predicted"/>
<feature type="compositionally biased region" description="Acidic residues" evidence="1">
    <location>
        <begin position="447"/>
        <end position="458"/>
    </location>
</feature>
<comment type="caution">
    <text evidence="2">The sequence shown here is derived from an EMBL/GenBank/DDBJ whole genome shotgun (WGS) entry which is preliminary data.</text>
</comment>
<gene>
    <name evidence="2" type="ORF">BBAD15_g12059</name>
</gene>
<protein>
    <submittedName>
        <fullName evidence="2">Exodeoxyribonuclease 8</fullName>
    </submittedName>
</protein>
<accession>A0A0A2V8U2</accession>